<dbReference type="PANTHER" id="PTHR43739">
    <property type="entry name" value="XYLOGLUCANASE (EUROFUNG)"/>
    <property type="match status" value="1"/>
</dbReference>
<organism evidence="3">
    <name type="scientific">Bradyrhizobium diazoefficiens</name>
    <dbReference type="NCBI Taxonomy" id="1355477"/>
    <lineage>
        <taxon>Bacteria</taxon>
        <taxon>Pseudomonadati</taxon>
        <taxon>Pseudomonadota</taxon>
        <taxon>Alphaproteobacteria</taxon>
        <taxon>Hyphomicrobiales</taxon>
        <taxon>Nitrobacteraceae</taxon>
        <taxon>Bradyrhizobium</taxon>
    </lineage>
</organism>
<dbReference type="EMBL" id="AP023095">
    <property type="protein sequence ID" value="BCE53650.1"/>
    <property type="molecule type" value="Genomic_DNA"/>
</dbReference>
<gene>
    <name evidence="2" type="ORF">XF5B_11620</name>
    <name evidence="3" type="ORF">XF6B_11680</name>
</gene>
<feature type="compositionally biased region" description="Low complexity" evidence="1">
    <location>
        <begin position="82"/>
        <end position="95"/>
    </location>
</feature>
<feature type="region of interest" description="Disordered" evidence="1">
    <location>
        <begin position="72"/>
        <end position="95"/>
    </location>
</feature>
<sequence>MSKSTKRKRSSSAKSNRRYVRKTKRTAAPASPSFKPLKLSKQKVAAKKKKKKTDGSGPLEWLLPMLESSYTPLEGRGAPSRSVTTTTASSLDSSSTTLIAPAQPTIWRDVLLEYKQRKAAAVVGPAVAPGAPPMPFVPGARNWLPLGPSVVMDGQTVGNQPVAGRVSRLAVAPGGAMVYAASANGGVFRSADGGTTWRSMMDRFDLDPTNFATASLVCGAIALDPTDPNRVYVGTGEGDTLQLFRSRVTGALPAYRGLGVIRTDDGGANWVVEASSPDLAGEAFFALAIDPGNRENVIGATTAGLYRRTPQAGGQFQWVQVRTGVHASVVAASSGGATRFFSAEWGQGPSRSTVMHSDDGGATWATTGTNFPTTNIGRIALAVQSDKPNLLYALVTTSSGSLQGVYRLDGVTQAWKPVNAVPNVLPGGQGAYDLTIVVDPADTNLIYLGGDRMDAPPWGGSIWRCSIRASGSAYKVSNSASIGTHAHADIHVICHTPGDPNELWCGCDGGVFLNRAPKGTGEFVSQNNGLACLCSNFIAQHPTDPNILFSGLQDNGTARTSSGPIWTHVSGGDGGYCLINWNTPNQVLVYMNGVVYRSTTGGTSHAGWTPVWNFGWATMTQPIVGVPYNPSSPFSADLVAVGAGQLVFLSNNFASNWLSPITLPGGASTGDAFALAFASANRLFIATTRGQVFRADRSGNAWQITRLDDAPAAPLGVSGLIADVAVDWADANSGSIYVAFGGMGDRRRVWHFDGTRWEVRSGAGATGLLDVEHNALAVDQTAPNNVYVGADVGVWHSPDGGLNWNPLENGLPDAPVFDLQIHPTQRLMRAATHGRGVYELSLQ</sequence>
<name>A0A810AD13_9BRAD</name>
<accession>A0A810AD13</accession>
<dbReference type="InterPro" id="IPR015943">
    <property type="entry name" value="WD40/YVTN_repeat-like_dom_sf"/>
</dbReference>
<evidence type="ECO:0000313" key="2">
    <source>
        <dbReference type="EMBL" id="BCE53650.1"/>
    </source>
</evidence>
<reference evidence="2" key="1">
    <citation type="submission" date="2020-05" db="EMBL/GenBank/DDBJ databases">
        <title>Complete genome sequence of Bradyrhizobium diazoefficiens XF5 isolated from soybean nodule.</title>
        <authorList>
            <person name="Noda R."/>
            <person name="Kakizaki K."/>
            <person name="Minamisawa K."/>
        </authorList>
    </citation>
    <scope>NUCLEOTIDE SEQUENCE</scope>
    <source>
        <strain evidence="2">XF5</strain>
    </source>
</reference>
<dbReference type="RefSeq" id="WP_131234185.1">
    <property type="nucleotide sequence ID" value="NZ_AP022638.1"/>
</dbReference>
<dbReference type="Gene3D" id="2.130.10.10">
    <property type="entry name" value="YVTN repeat-like/Quinoprotein amine dehydrogenase"/>
    <property type="match status" value="4"/>
</dbReference>
<proteinExistence type="predicted"/>
<evidence type="ECO:0000313" key="3">
    <source>
        <dbReference type="EMBL" id="BCE62369.1"/>
    </source>
</evidence>
<feature type="region of interest" description="Disordered" evidence="1">
    <location>
        <begin position="1"/>
        <end position="60"/>
    </location>
</feature>
<feature type="compositionally biased region" description="Basic residues" evidence="1">
    <location>
        <begin position="38"/>
        <end position="52"/>
    </location>
</feature>
<dbReference type="InterPro" id="IPR052025">
    <property type="entry name" value="Xyloglucanase_GH74"/>
</dbReference>
<evidence type="ECO:0008006" key="4">
    <source>
        <dbReference type="Google" id="ProtNLM"/>
    </source>
</evidence>
<evidence type="ECO:0000256" key="1">
    <source>
        <dbReference type="SAM" id="MobiDB-lite"/>
    </source>
</evidence>
<dbReference type="EMBL" id="AP023096">
    <property type="protein sequence ID" value="BCE62369.1"/>
    <property type="molecule type" value="Genomic_DNA"/>
</dbReference>
<dbReference type="GO" id="GO:0010411">
    <property type="term" value="P:xyloglucan metabolic process"/>
    <property type="evidence" value="ECO:0007669"/>
    <property type="project" value="TreeGrafter"/>
</dbReference>
<dbReference type="SUPFAM" id="SSF110296">
    <property type="entry name" value="Oligoxyloglucan reducing end-specific cellobiohydrolase"/>
    <property type="match status" value="3"/>
</dbReference>
<dbReference type="AlphaFoldDB" id="A0A810AD13"/>
<feature type="compositionally biased region" description="Basic residues" evidence="1">
    <location>
        <begin position="1"/>
        <end position="25"/>
    </location>
</feature>
<protein>
    <recommendedName>
        <fullName evidence="4">Exo-alpha-sialidase</fullName>
    </recommendedName>
</protein>
<reference evidence="3" key="2">
    <citation type="submission" date="2020-05" db="EMBL/GenBank/DDBJ databases">
        <title>Complete genome sequence of Bradyrhizobium diazoefficiens XF6 isolated from soybean nodule.</title>
        <authorList>
            <person name="Noda R."/>
            <person name="Kakizaki K."/>
            <person name="Minamisawa K."/>
        </authorList>
    </citation>
    <scope>NUCLEOTIDE SEQUENCE</scope>
    <source>
        <strain evidence="3">XF6</strain>
    </source>
</reference>
<dbReference type="PANTHER" id="PTHR43739:SF5">
    <property type="entry name" value="EXO-ALPHA-SIALIDASE"/>
    <property type="match status" value="1"/>
</dbReference>